<dbReference type="Proteomes" id="UP000266643">
    <property type="component" value="Unassembled WGS sequence"/>
</dbReference>
<gene>
    <name evidence="2" type="ORF">DYB30_011360</name>
</gene>
<reference evidence="2 3" key="1">
    <citation type="submission" date="2018-08" db="EMBL/GenBank/DDBJ databases">
        <title>Aphanomyces genome sequencing and annotation.</title>
        <authorList>
            <person name="Minardi D."/>
            <person name="Oidtmann B."/>
            <person name="Van Der Giezen M."/>
            <person name="Studholme D.J."/>
        </authorList>
    </citation>
    <scope>NUCLEOTIDE SEQUENCE [LARGE SCALE GENOMIC DNA]</scope>
    <source>
        <strain evidence="2 3">D2</strain>
    </source>
</reference>
<dbReference type="PANTHER" id="PTHR22708:SF0">
    <property type="entry name" value="LEUCINE-RICH REPEAT-CONTAINING PROTEIN 56"/>
    <property type="match status" value="1"/>
</dbReference>
<name>A0A397DGI1_APHAT</name>
<dbReference type="AlphaFoldDB" id="A0A397DGI1"/>
<organism evidence="2 3">
    <name type="scientific">Aphanomyces astaci</name>
    <name type="common">Crayfish plague agent</name>
    <dbReference type="NCBI Taxonomy" id="112090"/>
    <lineage>
        <taxon>Eukaryota</taxon>
        <taxon>Sar</taxon>
        <taxon>Stramenopiles</taxon>
        <taxon>Oomycota</taxon>
        <taxon>Saprolegniomycetes</taxon>
        <taxon>Saprolegniales</taxon>
        <taxon>Verrucalvaceae</taxon>
        <taxon>Aphanomyces</taxon>
    </lineage>
</organism>
<evidence type="ECO:0000256" key="1">
    <source>
        <dbReference type="SAM" id="MobiDB-lite"/>
    </source>
</evidence>
<evidence type="ECO:0000313" key="3">
    <source>
        <dbReference type="Proteomes" id="UP000266643"/>
    </source>
</evidence>
<evidence type="ECO:0000313" key="2">
    <source>
        <dbReference type="EMBL" id="RHY61987.1"/>
    </source>
</evidence>
<comment type="caution">
    <text evidence="2">The sequence shown here is derived from an EMBL/GenBank/DDBJ whole genome shotgun (WGS) entry which is preliminary data.</text>
</comment>
<dbReference type="InterPro" id="IPR001611">
    <property type="entry name" value="Leu-rich_rpt"/>
</dbReference>
<accession>A0A397DGI1</accession>
<dbReference type="EMBL" id="QUTD01005424">
    <property type="protein sequence ID" value="RHY61987.1"/>
    <property type="molecule type" value="Genomic_DNA"/>
</dbReference>
<dbReference type="InterPro" id="IPR040091">
    <property type="entry name" value="LRRC56"/>
</dbReference>
<evidence type="ECO:0008006" key="4">
    <source>
        <dbReference type="Google" id="ProtNLM"/>
    </source>
</evidence>
<dbReference type="PANTHER" id="PTHR22708">
    <property type="entry name" value="LEUCINE-RICH REPEAT-CONTAINING PROTEIN 56"/>
    <property type="match status" value="1"/>
</dbReference>
<dbReference type="SUPFAM" id="SSF52058">
    <property type="entry name" value="L domain-like"/>
    <property type="match status" value="1"/>
</dbReference>
<sequence>MECCDADDARQEVDDTATRMHKLVIRTLPKGCNPMPVSSTDRPPSRSGPMAPPTHEDDNPFDDITDEKLRQLSGKQDLNRVTYLQLTVDTHKQSVEALGELLPSLSQLRLHQSVLHSFRDLGTSLHGLQILWLMSSGVKDLDGIGALTGLRELYLQFNDIVDVSPLSLHDELHILGTHGPVGWLTVLNLAANPVAAIPNYRPIACSYIPQLQTLDTAPVAPCDSVEVRPILQFPRHMSTYSVPIL</sequence>
<feature type="region of interest" description="Disordered" evidence="1">
    <location>
        <begin position="28"/>
        <end position="63"/>
    </location>
</feature>
<proteinExistence type="predicted"/>
<dbReference type="PROSITE" id="PS51450">
    <property type="entry name" value="LRR"/>
    <property type="match status" value="1"/>
</dbReference>
<dbReference type="VEuPathDB" id="FungiDB:H257_11858"/>
<protein>
    <recommendedName>
        <fullName evidence="4">Leucine-rich repeat-containing protein 56</fullName>
    </recommendedName>
</protein>
<dbReference type="Gene3D" id="3.80.10.10">
    <property type="entry name" value="Ribonuclease Inhibitor"/>
    <property type="match status" value="1"/>
</dbReference>
<dbReference type="InterPro" id="IPR032675">
    <property type="entry name" value="LRR_dom_sf"/>
</dbReference>